<dbReference type="PANTHER" id="PTHR37163:SF1">
    <property type="entry name" value="DUF501 DOMAIN-CONTAINING PROTEIN"/>
    <property type="match status" value="1"/>
</dbReference>
<accession>D5EGE8</accession>
<dbReference type="EMBL" id="CP001997">
    <property type="protein sequence ID" value="ADE57630.1"/>
    <property type="molecule type" value="Genomic_DNA"/>
</dbReference>
<evidence type="ECO:0008006" key="3">
    <source>
        <dbReference type="Google" id="ProtNLM"/>
    </source>
</evidence>
<organism evidence="1 2">
    <name type="scientific">Aminobacterium colombiense (strain DSM 12261 / ALA-1)</name>
    <dbReference type="NCBI Taxonomy" id="572547"/>
    <lineage>
        <taxon>Bacteria</taxon>
        <taxon>Thermotogati</taxon>
        <taxon>Synergistota</taxon>
        <taxon>Synergistia</taxon>
        <taxon>Synergistales</taxon>
        <taxon>Aminobacteriaceae</taxon>
        <taxon>Aminobacterium</taxon>
    </lineage>
</organism>
<dbReference type="OrthoDB" id="13546at2"/>
<sequence>MTRIITKQGSLSSPALYWSLTKEDTEIVKRQMVHRKFKNDIVAGVTYYCQWGAPQVLLCRPMVKKRPFPTSFWLTCPYLIQKCGELESQQGVKALEEYLQKRVSLHDWVLYHVLHMNIRMSLFPPAQRMYLQKRRPSLWKALRRGGVGGIQDKNSFKVKCLHLHVASWLALRTHPAGEWLHQNLQQVSCPVPECYPCFIKGGGRNVERAL</sequence>
<dbReference type="InterPro" id="IPR007511">
    <property type="entry name" value="DUF501"/>
</dbReference>
<dbReference type="PANTHER" id="PTHR37163">
    <property type="entry name" value="CONSERVED PROTEIN"/>
    <property type="match status" value="1"/>
</dbReference>
<protein>
    <recommendedName>
        <fullName evidence="3">DUF501 domain-containing protein</fullName>
    </recommendedName>
</protein>
<evidence type="ECO:0000313" key="1">
    <source>
        <dbReference type="EMBL" id="ADE57630.1"/>
    </source>
</evidence>
<reference evidence="1 2" key="1">
    <citation type="journal article" date="2010" name="Stand. Genomic Sci.">
        <title>Complete genome sequence of Aminobacterium colombiense type strain (ALA-1).</title>
        <authorList>
            <person name="Chertkov O."/>
            <person name="Sikorski J."/>
            <person name="Brambilla E."/>
            <person name="Lapidus A."/>
            <person name="Copeland A."/>
            <person name="Glavina Del Rio T."/>
            <person name="Nolan M."/>
            <person name="Lucas S."/>
            <person name="Tice H."/>
            <person name="Cheng J.F."/>
            <person name="Han C."/>
            <person name="Detter J.C."/>
            <person name="Bruce D."/>
            <person name="Tapia R."/>
            <person name="Goodwin L."/>
            <person name="Pitluck S."/>
            <person name="Liolios K."/>
            <person name="Ivanova N."/>
            <person name="Mavromatis K."/>
            <person name="Ovchinnikova G."/>
            <person name="Pati A."/>
            <person name="Chen A."/>
            <person name="Palaniappan K."/>
            <person name="Land M."/>
            <person name="Hauser L."/>
            <person name="Chang Y.J."/>
            <person name="Jeffries C.D."/>
            <person name="Spring S."/>
            <person name="Rohde M."/>
            <person name="Goker M."/>
            <person name="Bristow J."/>
            <person name="Eisen J.A."/>
            <person name="Markowitz V."/>
            <person name="Hugenholtz P."/>
            <person name="Kyrpides N.C."/>
            <person name="Klenk H.P."/>
        </authorList>
    </citation>
    <scope>NUCLEOTIDE SEQUENCE [LARGE SCALE GENOMIC DNA]</scope>
    <source>
        <strain evidence="2">DSM 12261 / ALA-1</strain>
    </source>
</reference>
<evidence type="ECO:0000313" key="2">
    <source>
        <dbReference type="Proteomes" id="UP000002366"/>
    </source>
</evidence>
<name>D5EGE8_AMICL</name>
<dbReference type="Pfam" id="PF04417">
    <property type="entry name" value="DUF501"/>
    <property type="match status" value="1"/>
</dbReference>
<dbReference type="eggNOG" id="COG1507">
    <property type="taxonomic scope" value="Bacteria"/>
</dbReference>
<gene>
    <name evidence="1" type="ordered locus">Amico_1513</name>
</gene>
<dbReference type="AlphaFoldDB" id="D5EGE8"/>
<dbReference type="KEGG" id="aco:Amico_1513"/>
<dbReference type="STRING" id="572547.Amico_1513"/>
<dbReference type="HOGENOM" id="CLU_097805_2_0_0"/>
<dbReference type="Proteomes" id="UP000002366">
    <property type="component" value="Chromosome"/>
</dbReference>
<keyword evidence="2" id="KW-1185">Reference proteome</keyword>
<proteinExistence type="predicted"/>